<feature type="domain" description="HTH cro/C1-type" evidence="1">
    <location>
        <begin position="6"/>
        <end position="41"/>
    </location>
</feature>
<accession>A0ABQ2DKD2</accession>
<reference evidence="3" key="1">
    <citation type="journal article" date="2019" name="Int. J. Syst. Evol. Microbiol.">
        <title>The Global Catalogue of Microorganisms (GCM) 10K type strain sequencing project: providing services to taxonomists for standard genome sequencing and annotation.</title>
        <authorList>
            <consortium name="The Broad Institute Genomics Platform"/>
            <consortium name="The Broad Institute Genome Sequencing Center for Infectious Disease"/>
            <person name="Wu L."/>
            <person name="Ma J."/>
        </authorList>
    </citation>
    <scope>NUCLEOTIDE SEQUENCE [LARGE SCALE GENOMIC DNA]</scope>
    <source>
        <strain evidence="3">CGMCC 1.3685</strain>
    </source>
</reference>
<name>A0ABQ2DKD2_9MICC</name>
<dbReference type="InterPro" id="IPR010982">
    <property type="entry name" value="Lambda_DNA-bd_dom_sf"/>
</dbReference>
<sequence>MTPEQISATRRLVGLTADQLGAKLSINPRTIRGWESGKYSPGPGATEALHDVRAAHDLDFQSCLEVAQRGDSVSLPGGDEDLPASWWLAIAARIIDRIPDARMDWEK</sequence>
<dbReference type="RefSeq" id="WP_188684989.1">
    <property type="nucleotide sequence ID" value="NZ_BMKX01000003.1"/>
</dbReference>
<dbReference type="SUPFAM" id="SSF47413">
    <property type="entry name" value="lambda repressor-like DNA-binding domains"/>
    <property type="match status" value="1"/>
</dbReference>
<protein>
    <recommendedName>
        <fullName evidence="1">HTH cro/C1-type domain-containing protein</fullName>
    </recommendedName>
</protein>
<proteinExistence type="predicted"/>
<evidence type="ECO:0000259" key="1">
    <source>
        <dbReference type="PROSITE" id="PS50943"/>
    </source>
</evidence>
<comment type="caution">
    <text evidence="2">The sequence shown here is derived from an EMBL/GenBank/DDBJ whole genome shotgun (WGS) entry which is preliminary data.</text>
</comment>
<dbReference type="Proteomes" id="UP000606115">
    <property type="component" value="Unassembled WGS sequence"/>
</dbReference>
<gene>
    <name evidence="2" type="ORF">GCM10007173_16680</name>
</gene>
<dbReference type="InterPro" id="IPR001387">
    <property type="entry name" value="Cro/C1-type_HTH"/>
</dbReference>
<dbReference type="PROSITE" id="PS50943">
    <property type="entry name" value="HTH_CROC1"/>
    <property type="match status" value="1"/>
</dbReference>
<dbReference type="Pfam" id="PF01381">
    <property type="entry name" value="HTH_3"/>
    <property type="match status" value="1"/>
</dbReference>
<evidence type="ECO:0000313" key="3">
    <source>
        <dbReference type="Proteomes" id="UP000606115"/>
    </source>
</evidence>
<dbReference type="GeneID" id="303304035"/>
<evidence type="ECO:0000313" key="2">
    <source>
        <dbReference type="EMBL" id="GGJ58608.1"/>
    </source>
</evidence>
<dbReference type="CDD" id="cd00093">
    <property type="entry name" value="HTH_XRE"/>
    <property type="match status" value="1"/>
</dbReference>
<organism evidence="2 3">
    <name type="scientific">Glutamicibacter ardleyensis</name>
    <dbReference type="NCBI Taxonomy" id="225894"/>
    <lineage>
        <taxon>Bacteria</taxon>
        <taxon>Bacillati</taxon>
        <taxon>Actinomycetota</taxon>
        <taxon>Actinomycetes</taxon>
        <taxon>Micrococcales</taxon>
        <taxon>Micrococcaceae</taxon>
        <taxon>Glutamicibacter</taxon>
    </lineage>
</organism>
<keyword evidence="3" id="KW-1185">Reference proteome</keyword>
<dbReference type="EMBL" id="BMKX01000003">
    <property type="protein sequence ID" value="GGJ58608.1"/>
    <property type="molecule type" value="Genomic_DNA"/>
</dbReference>
<dbReference type="Gene3D" id="1.10.260.40">
    <property type="entry name" value="lambda repressor-like DNA-binding domains"/>
    <property type="match status" value="1"/>
</dbReference>